<dbReference type="Gene3D" id="3.40.50.2000">
    <property type="entry name" value="Glycogen Phosphorylase B"/>
    <property type="match status" value="2"/>
</dbReference>
<dbReference type="Proteomes" id="UP000886750">
    <property type="component" value="Unassembled WGS sequence"/>
</dbReference>
<keyword evidence="2 10" id="KW-0132">Cell division</keyword>
<comment type="pathway">
    <text evidence="10">Cell wall biogenesis; peptidoglycan biosynthesis.</text>
</comment>
<dbReference type="EC" id="2.4.1.227" evidence="10"/>
<evidence type="ECO:0000256" key="9">
    <source>
        <dbReference type="ARBA" id="ARBA00023316"/>
    </source>
</evidence>
<dbReference type="GO" id="GO:0008360">
    <property type="term" value="P:regulation of cell shape"/>
    <property type="evidence" value="ECO:0007669"/>
    <property type="project" value="UniProtKB-KW"/>
</dbReference>
<comment type="caution">
    <text evidence="13">The sequence shown here is derived from an EMBL/GenBank/DDBJ whole genome shotgun (WGS) entry which is preliminary data.</text>
</comment>
<dbReference type="InterPro" id="IPR006009">
    <property type="entry name" value="GlcNAc_MurG"/>
</dbReference>
<comment type="similarity">
    <text evidence="10">Belongs to the glycosyltransferase 28 family. MurG subfamily.</text>
</comment>
<feature type="domain" description="Glycosyl transferase family 28 C-terminal" evidence="12">
    <location>
        <begin position="184"/>
        <end position="319"/>
    </location>
</feature>
<dbReference type="GO" id="GO:0005975">
    <property type="term" value="P:carbohydrate metabolic process"/>
    <property type="evidence" value="ECO:0007669"/>
    <property type="project" value="InterPro"/>
</dbReference>
<keyword evidence="5 10" id="KW-0133">Cell shape</keyword>
<evidence type="ECO:0000256" key="7">
    <source>
        <dbReference type="ARBA" id="ARBA00023136"/>
    </source>
</evidence>
<evidence type="ECO:0000256" key="4">
    <source>
        <dbReference type="ARBA" id="ARBA00022679"/>
    </source>
</evidence>
<keyword evidence="7 10" id="KW-0472">Membrane</keyword>
<evidence type="ECO:0000256" key="2">
    <source>
        <dbReference type="ARBA" id="ARBA00022618"/>
    </source>
</evidence>
<gene>
    <name evidence="10" type="primary">murG</name>
    <name evidence="13" type="ORF">H9729_01680</name>
</gene>
<comment type="subcellular location">
    <subcellularLocation>
        <location evidence="10">Cell membrane</location>
        <topology evidence="10">Peripheral membrane protein</topology>
        <orientation evidence="10">Cytoplasmic side</orientation>
    </subcellularLocation>
</comment>
<dbReference type="InterPro" id="IPR007235">
    <property type="entry name" value="Glyco_trans_28_C"/>
</dbReference>
<evidence type="ECO:0000313" key="13">
    <source>
        <dbReference type="EMBL" id="HIY96378.1"/>
    </source>
</evidence>
<accession>A0A9D2CSM0</accession>
<sequence>MKNLIMTGGGSAGHVVPNIALIPALKEDFNIAYIGSDGIERELMKGRGVPYYTVRCAKFVRGSLLKNIGLPYRFCRSVFAAKRALAAAKADIVFSKGGYVALPVVIAAKRMGIPVLSHESDLSAGLANRIIAKRCKIVLTSFPETAKKLKNGEYSGSPVRAELLRGDRGKALERYGFSGQKPVLLLFGGGSGSMAINRAAEGAMPEILKTFDVLHIRGNHAGPEKQRGYLPLAYENDMASAYAAADFVISRAGSNTVFELIALKKPALLVPLENKRSRGDQVENALYFKRRGLCRVLREADLSPESLLAGLRTLAADAALRRNLAAANFCAGNGTIAAKIRETAGI</sequence>
<keyword evidence="3 10" id="KW-0328">Glycosyltransferase</keyword>
<keyword evidence="6 10" id="KW-0573">Peptidoglycan synthesis</keyword>
<feature type="binding site" evidence="10">
    <location>
        <begin position="11"/>
        <end position="13"/>
    </location>
    <ligand>
        <name>UDP-N-acetyl-alpha-D-glucosamine</name>
        <dbReference type="ChEBI" id="CHEBI:57705"/>
    </ligand>
</feature>
<dbReference type="SUPFAM" id="SSF53756">
    <property type="entry name" value="UDP-Glycosyltransferase/glycogen phosphorylase"/>
    <property type="match status" value="1"/>
</dbReference>
<dbReference type="PANTHER" id="PTHR21015">
    <property type="entry name" value="UDP-N-ACETYLGLUCOSAMINE--N-ACETYLMURAMYL-(PENTAPEPTIDE) PYROPHOSPHORYL-UNDECAPRENOL N-ACETYLGLUCOSAMINE TRANSFERASE 1"/>
    <property type="match status" value="1"/>
</dbReference>
<evidence type="ECO:0000256" key="8">
    <source>
        <dbReference type="ARBA" id="ARBA00023306"/>
    </source>
</evidence>
<evidence type="ECO:0000256" key="3">
    <source>
        <dbReference type="ARBA" id="ARBA00022676"/>
    </source>
</evidence>
<organism evidence="13 14">
    <name type="scientific">Candidatus Borkfalkia excrementigallinarum</name>
    <dbReference type="NCBI Taxonomy" id="2838506"/>
    <lineage>
        <taxon>Bacteria</taxon>
        <taxon>Bacillati</taxon>
        <taxon>Bacillota</taxon>
        <taxon>Clostridia</taxon>
        <taxon>Christensenellales</taxon>
        <taxon>Christensenellaceae</taxon>
        <taxon>Candidatus Borkfalkia</taxon>
    </lineage>
</organism>
<dbReference type="InterPro" id="IPR004276">
    <property type="entry name" value="GlycoTrans_28_N"/>
</dbReference>
<comment type="function">
    <text evidence="10">Cell wall formation. Catalyzes the transfer of a GlcNAc subunit on undecaprenyl-pyrophosphoryl-MurNAc-pentapeptide (lipid intermediate I) to form undecaprenyl-pyrophosphoryl-MurNAc-(pentapeptide)GlcNAc (lipid intermediate II).</text>
</comment>
<keyword evidence="8 10" id="KW-0131">Cell cycle</keyword>
<dbReference type="PANTHER" id="PTHR21015:SF27">
    <property type="entry name" value="UDP-N-ACETYLGLUCOSAMINE--N-ACETYLMURAMYL-(PENTAPEPTIDE) PYROPHOSPHORYL-UNDECAPRENOL N-ACETYLGLUCOSAMINE TRANSFERASE"/>
    <property type="match status" value="1"/>
</dbReference>
<reference evidence="13" key="2">
    <citation type="submission" date="2021-04" db="EMBL/GenBank/DDBJ databases">
        <authorList>
            <person name="Gilroy R."/>
        </authorList>
    </citation>
    <scope>NUCLEOTIDE SEQUENCE</scope>
    <source>
        <strain evidence="13">1345</strain>
    </source>
</reference>
<evidence type="ECO:0000313" key="14">
    <source>
        <dbReference type="Proteomes" id="UP000886750"/>
    </source>
</evidence>
<feature type="domain" description="Glycosyltransferase family 28 N-terminal" evidence="11">
    <location>
        <begin position="5"/>
        <end position="139"/>
    </location>
</feature>
<feature type="binding site" evidence="10">
    <location>
        <position position="160"/>
    </location>
    <ligand>
        <name>UDP-N-acetyl-alpha-D-glucosamine</name>
        <dbReference type="ChEBI" id="CHEBI:57705"/>
    </ligand>
</feature>
<keyword evidence="1 10" id="KW-1003">Cell membrane</keyword>
<dbReference type="GO" id="GO:0005886">
    <property type="term" value="C:plasma membrane"/>
    <property type="evidence" value="ECO:0007669"/>
    <property type="project" value="UniProtKB-SubCell"/>
</dbReference>
<evidence type="ECO:0000259" key="12">
    <source>
        <dbReference type="Pfam" id="PF04101"/>
    </source>
</evidence>
<dbReference type="GO" id="GO:0009252">
    <property type="term" value="P:peptidoglycan biosynthetic process"/>
    <property type="evidence" value="ECO:0007669"/>
    <property type="project" value="UniProtKB-UniRule"/>
</dbReference>
<feature type="binding site" evidence="10">
    <location>
        <position position="281"/>
    </location>
    <ligand>
        <name>UDP-N-acetyl-alpha-D-glucosamine</name>
        <dbReference type="ChEBI" id="CHEBI:57705"/>
    </ligand>
</feature>
<keyword evidence="4 10" id="KW-0808">Transferase</keyword>
<evidence type="ECO:0000259" key="11">
    <source>
        <dbReference type="Pfam" id="PF03033"/>
    </source>
</evidence>
<evidence type="ECO:0000256" key="10">
    <source>
        <dbReference type="HAMAP-Rule" id="MF_00033"/>
    </source>
</evidence>
<dbReference type="GO" id="GO:0071555">
    <property type="term" value="P:cell wall organization"/>
    <property type="evidence" value="ECO:0007669"/>
    <property type="project" value="UniProtKB-KW"/>
</dbReference>
<comment type="catalytic activity">
    <reaction evidence="10">
        <text>di-trans,octa-cis-undecaprenyl diphospho-N-acetyl-alpha-D-muramoyl-L-alanyl-D-glutamyl-meso-2,6-diaminopimeloyl-D-alanyl-D-alanine + UDP-N-acetyl-alpha-D-glucosamine = di-trans,octa-cis-undecaprenyl diphospho-[N-acetyl-alpha-D-glucosaminyl-(1-&gt;4)]-N-acetyl-alpha-D-muramoyl-L-alanyl-D-glutamyl-meso-2,6-diaminopimeloyl-D-alanyl-D-alanine + UDP + H(+)</text>
        <dbReference type="Rhea" id="RHEA:31227"/>
        <dbReference type="ChEBI" id="CHEBI:15378"/>
        <dbReference type="ChEBI" id="CHEBI:57705"/>
        <dbReference type="ChEBI" id="CHEBI:58223"/>
        <dbReference type="ChEBI" id="CHEBI:61387"/>
        <dbReference type="ChEBI" id="CHEBI:61388"/>
        <dbReference type="EC" id="2.4.1.227"/>
    </reaction>
</comment>
<name>A0A9D2CSM0_9FIRM</name>
<dbReference type="GO" id="GO:0050511">
    <property type="term" value="F:undecaprenyldiphospho-muramoylpentapeptide beta-N-acetylglucosaminyltransferase activity"/>
    <property type="evidence" value="ECO:0007669"/>
    <property type="project" value="UniProtKB-UniRule"/>
</dbReference>
<evidence type="ECO:0000256" key="1">
    <source>
        <dbReference type="ARBA" id="ARBA00022475"/>
    </source>
</evidence>
<keyword evidence="9 10" id="KW-0961">Cell wall biogenesis/degradation</keyword>
<protein>
    <recommendedName>
        <fullName evidence="10">UDP-N-acetylglucosamine--N-acetylmuramyl-(pentapeptide) pyrophosphoryl-undecaprenol N-acetylglucosamine transferase</fullName>
        <ecNumber evidence="10">2.4.1.227</ecNumber>
    </recommendedName>
    <alternativeName>
        <fullName evidence="10">Undecaprenyl-PP-MurNAc-pentapeptide-UDPGlcNAc GlcNAc transferase</fullName>
    </alternativeName>
</protein>
<reference evidence="13" key="1">
    <citation type="journal article" date="2021" name="PeerJ">
        <title>Extensive microbial diversity within the chicken gut microbiome revealed by metagenomics and culture.</title>
        <authorList>
            <person name="Gilroy R."/>
            <person name="Ravi A."/>
            <person name="Getino M."/>
            <person name="Pursley I."/>
            <person name="Horton D.L."/>
            <person name="Alikhan N.F."/>
            <person name="Baker D."/>
            <person name="Gharbi K."/>
            <person name="Hall N."/>
            <person name="Watson M."/>
            <person name="Adriaenssens E.M."/>
            <person name="Foster-Nyarko E."/>
            <person name="Jarju S."/>
            <person name="Secka A."/>
            <person name="Antonio M."/>
            <person name="Oren A."/>
            <person name="Chaudhuri R.R."/>
            <person name="La Ragione R."/>
            <person name="Hildebrand F."/>
            <person name="Pallen M.J."/>
        </authorList>
    </citation>
    <scope>NUCLEOTIDE SEQUENCE</scope>
    <source>
        <strain evidence="13">1345</strain>
    </source>
</reference>
<proteinExistence type="inferred from homology"/>
<evidence type="ECO:0000256" key="6">
    <source>
        <dbReference type="ARBA" id="ARBA00022984"/>
    </source>
</evidence>
<dbReference type="GO" id="GO:0051301">
    <property type="term" value="P:cell division"/>
    <property type="evidence" value="ECO:0007669"/>
    <property type="project" value="UniProtKB-KW"/>
</dbReference>
<dbReference type="Pfam" id="PF04101">
    <property type="entry name" value="Glyco_tran_28_C"/>
    <property type="match status" value="1"/>
</dbReference>
<dbReference type="AlphaFoldDB" id="A0A9D2CSM0"/>
<dbReference type="EMBL" id="DXCQ01000020">
    <property type="protein sequence ID" value="HIY96378.1"/>
    <property type="molecule type" value="Genomic_DNA"/>
</dbReference>
<evidence type="ECO:0000256" key="5">
    <source>
        <dbReference type="ARBA" id="ARBA00022960"/>
    </source>
</evidence>
<dbReference type="Pfam" id="PF03033">
    <property type="entry name" value="Glyco_transf_28"/>
    <property type="match status" value="1"/>
</dbReference>
<dbReference type="HAMAP" id="MF_00033">
    <property type="entry name" value="MurG"/>
    <property type="match status" value="1"/>
</dbReference>
<dbReference type="CDD" id="cd03785">
    <property type="entry name" value="GT28_MurG"/>
    <property type="match status" value="1"/>
</dbReference>
<comment type="caution">
    <text evidence="10">Lacks conserved residue(s) required for the propagation of feature annotation.</text>
</comment>